<dbReference type="AlphaFoldDB" id="A0A4V3EAF1"/>
<feature type="domain" description="Rv2993c-like N-terminal" evidence="3">
    <location>
        <begin position="1"/>
        <end position="52"/>
    </location>
</feature>
<dbReference type="RefSeq" id="WP_133767345.1">
    <property type="nucleotide sequence ID" value="NZ_BAAARP010000001.1"/>
</dbReference>
<organism evidence="4 5">
    <name type="scientific">Amnibacterium kyonggiense</name>
    <dbReference type="NCBI Taxonomy" id="595671"/>
    <lineage>
        <taxon>Bacteria</taxon>
        <taxon>Bacillati</taxon>
        <taxon>Actinomycetota</taxon>
        <taxon>Actinomycetes</taxon>
        <taxon>Micrococcales</taxon>
        <taxon>Microbacteriaceae</taxon>
        <taxon>Amnibacterium</taxon>
    </lineage>
</organism>
<keyword evidence="1" id="KW-0479">Metal-binding</keyword>
<protein>
    <submittedName>
        <fullName evidence="4">2-keto-4-pentenoate hydratase/2-oxohepta-3-ene-1,7-dioic acid hydratase in catechol pathway</fullName>
    </submittedName>
</protein>
<proteinExistence type="predicted"/>
<dbReference type="InterPro" id="IPR036663">
    <property type="entry name" value="Fumarylacetoacetase_C_sf"/>
</dbReference>
<dbReference type="InterPro" id="IPR011234">
    <property type="entry name" value="Fumarylacetoacetase-like_C"/>
</dbReference>
<dbReference type="Proteomes" id="UP000295344">
    <property type="component" value="Unassembled WGS sequence"/>
</dbReference>
<reference evidence="4 5" key="1">
    <citation type="submission" date="2019-03" db="EMBL/GenBank/DDBJ databases">
        <title>Genomic Encyclopedia of Archaeal and Bacterial Type Strains, Phase II (KMG-II): from individual species to whole genera.</title>
        <authorList>
            <person name="Goeker M."/>
        </authorList>
    </citation>
    <scope>NUCLEOTIDE SEQUENCE [LARGE SCALE GENOMIC DNA]</scope>
    <source>
        <strain evidence="4 5">DSM 24782</strain>
    </source>
</reference>
<dbReference type="PANTHER" id="PTHR11820">
    <property type="entry name" value="ACYLPYRUVASE"/>
    <property type="match status" value="1"/>
</dbReference>
<accession>A0A4V3EAF1</accession>
<dbReference type="GO" id="GO:0018773">
    <property type="term" value="F:acetylpyruvate hydrolase activity"/>
    <property type="evidence" value="ECO:0007669"/>
    <property type="project" value="TreeGrafter"/>
</dbReference>
<evidence type="ECO:0000313" key="4">
    <source>
        <dbReference type="EMBL" id="TDS76138.1"/>
    </source>
</evidence>
<feature type="domain" description="Fumarylacetoacetase-like C-terminal" evidence="2">
    <location>
        <begin position="58"/>
        <end position="251"/>
    </location>
</feature>
<comment type="caution">
    <text evidence="4">The sequence shown here is derived from an EMBL/GenBank/DDBJ whole genome shotgun (WGS) entry which is preliminary data.</text>
</comment>
<dbReference type="SUPFAM" id="SSF56529">
    <property type="entry name" value="FAH"/>
    <property type="match status" value="1"/>
</dbReference>
<evidence type="ECO:0000313" key="5">
    <source>
        <dbReference type="Proteomes" id="UP000295344"/>
    </source>
</evidence>
<sequence length="256" mass="27470">MKIARFTSGGSDPQFGIVDDEDLVVIAGDPMFQGFETTGERVPLAEAKLLAPVIPRSKIVGMGLNYPGIEAVLPPGSKTEPVIFLKPNTSVIGPNDVIQLPPVPGRIIHEGELAIVIGSVAKRVPAEDADQVIFGYTIANDVTALDRMIEDGQWARGKGYDTFCPIGPFIETEIDPRGVPIRTVVDGEERSSGHTRDLVLSIPEIVEMVSDVWTLLPGDVILTGSSNGDLEIRPGQRVEVEIGTIGRLVNTTRARA</sequence>
<name>A0A4V3EAF1_9MICO</name>
<dbReference type="Gene3D" id="3.90.850.10">
    <property type="entry name" value="Fumarylacetoacetase-like, C-terminal domain"/>
    <property type="match status" value="1"/>
</dbReference>
<evidence type="ECO:0000256" key="1">
    <source>
        <dbReference type="ARBA" id="ARBA00022723"/>
    </source>
</evidence>
<dbReference type="Pfam" id="PF10370">
    <property type="entry name" value="Rv2993c-like_N"/>
    <property type="match status" value="1"/>
</dbReference>
<evidence type="ECO:0000259" key="3">
    <source>
        <dbReference type="Pfam" id="PF10370"/>
    </source>
</evidence>
<keyword evidence="5" id="KW-1185">Reference proteome</keyword>
<dbReference type="GO" id="GO:0046872">
    <property type="term" value="F:metal ion binding"/>
    <property type="evidence" value="ECO:0007669"/>
    <property type="project" value="UniProtKB-KW"/>
</dbReference>
<dbReference type="EMBL" id="SOAM01000003">
    <property type="protein sequence ID" value="TDS76138.1"/>
    <property type="molecule type" value="Genomic_DNA"/>
</dbReference>
<dbReference type="PANTHER" id="PTHR11820:SF7">
    <property type="entry name" value="ACYLPYRUVASE FAHD1, MITOCHONDRIAL"/>
    <property type="match status" value="1"/>
</dbReference>
<dbReference type="Gene3D" id="2.30.30.370">
    <property type="entry name" value="FAH"/>
    <property type="match status" value="1"/>
</dbReference>
<dbReference type="InterPro" id="IPR018833">
    <property type="entry name" value="Rv2993c-like_N"/>
</dbReference>
<dbReference type="OrthoDB" id="9805307at2"/>
<evidence type="ECO:0000259" key="2">
    <source>
        <dbReference type="Pfam" id="PF01557"/>
    </source>
</evidence>
<gene>
    <name evidence="4" type="ORF">CLV52_3258</name>
</gene>
<dbReference type="Pfam" id="PF01557">
    <property type="entry name" value="FAA_hydrolase"/>
    <property type="match status" value="1"/>
</dbReference>